<feature type="compositionally biased region" description="Basic residues" evidence="1">
    <location>
        <begin position="1"/>
        <end position="12"/>
    </location>
</feature>
<dbReference type="EMBL" id="CADCUP010000080">
    <property type="protein sequence ID" value="CAA9384568.1"/>
    <property type="molecule type" value="Genomic_DNA"/>
</dbReference>
<accession>A0A6J4NJA9</accession>
<organism evidence="2">
    <name type="scientific">uncultured Nocardioides sp</name>
    <dbReference type="NCBI Taxonomy" id="198441"/>
    <lineage>
        <taxon>Bacteria</taxon>
        <taxon>Bacillati</taxon>
        <taxon>Actinomycetota</taxon>
        <taxon>Actinomycetes</taxon>
        <taxon>Propionibacteriales</taxon>
        <taxon>Nocardioidaceae</taxon>
        <taxon>Nocardioides</taxon>
        <taxon>environmental samples</taxon>
    </lineage>
</organism>
<proteinExistence type="predicted"/>
<sequence length="91" mass="9995">MRARRGSVRHASRVREGRPAHPADEVVPGRGGPSRRAIAGPPRSSPRGLCELGYWWLVADRCGPYLLPRSAEVDIMGMPNRPDRIGFSHVG</sequence>
<feature type="compositionally biased region" description="Basic and acidic residues" evidence="1">
    <location>
        <begin position="13"/>
        <end position="24"/>
    </location>
</feature>
<dbReference type="AlphaFoldDB" id="A0A6J4NJA9"/>
<name>A0A6J4NJA9_9ACTN</name>
<evidence type="ECO:0000256" key="1">
    <source>
        <dbReference type="SAM" id="MobiDB-lite"/>
    </source>
</evidence>
<gene>
    <name evidence="2" type="ORF">AVDCRST_MAG06-1180</name>
</gene>
<evidence type="ECO:0000313" key="2">
    <source>
        <dbReference type="EMBL" id="CAA9384568.1"/>
    </source>
</evidence>
<feature type="region of interest" description="Disordered" evidence="1">
    <location>
        <begin position="1"/>
        <end position="47"/>
    </location>
</feature>
<protein>
    <submittedName>
        <fullName evidence="2">Uncharacterized protein</fullName>
    </submittedName>
</protein>
<reference evidence="2" key="1">
    <citation type="submission" date="2020-02" db="EMBL/GenBank/DDBJ databases">
        <authorList>
            <person name="Meier V. D."/>
        </authorList>
    </citation>
    <scope>NUCLEOTIDE SEQUENCE</scope>
    <source>
        <strain evidence="2">AVDCRST_MAG06</strain>
    </source>
</reference>